<dbReference type="EMBL" id="JXLU01000147">
    <property type="protein sequence ID" value="KIO70023.1"/>
    <property type="molecule type" value="Genomic_DNA"/>
</dbReference>
<sequence>MLSKRINRKTTYHMLRPFFDDELEALHYDLLPSKGSIDE</sequence>
<gene>
    <name evidence="1" type="ORF">B4167_0713</name>
</gene>
<dbReference type="AlphaFoldDB" id="A0ABD4A1C9"/>
<proteinExistence type="predicted"/>
<name>A0ABD4A1C9_9BACI</name>
<organism evidence="1 2">
    <name type="scientific">Caldibacillus thermoamylovorans</name>
    <dbReference type="NCBI Taxonomy" id="35841"/>
    <lineage>
        <taxon>Bacteria</taxon>
        <taxon>Bacillati</taxon>
        <taxon>Bacillota</taxon>
        <taxon>Bacilli</taxon>
        <taxon>Bacillales</taxon>
        <taxon>Bacillaceae</taxon>
        <taxon>Caldibacillus</taxon>
    </lineage>
</organism>
<accession>A0ABD4A1C9</accession>
<evidence type="ECO:0008006" key="3">
    <source>
        <dbReference type="Google" id="ProtNLM"/>
    </source>
</evidence>
<evidence type="ECO:0000313" key="2">
    <source>
        <dbReference type="Proteomes" id="UP000032076"/>
    </source>
</evidence>
<comment type="caution">
    <text evidence="1">The sequence shown here is derived from an EMBL/GenBank/DDBJ whole genome shotgun (WGS) entry which is preliminary data.</text>
</comment>
<dbReference type="Proteomes" id="UP000032076">
    <property type="component" value="Unassembled WGS sequence"/>
</dbReference>
<protein>
    <recommendedName>
        <fullName evidence="3">Transposase</fullName>
    </recommendedName>
</protein>
<reference evidence="1 2" key="1">
    <citation type="submission" date="2015-01" db="EMBL/GenBank/DDBJ databases">
        <title>Draft Genome Sequences of Four Bacillus thermoamylovorans Strains, Isolated From Food Products.</title>
        <authorList>
            <person name="Krawcyk A.O."/>
            <person name="Berendsen E.M."/>
            <person name="Eijlander R.T."/>
            <person name="de Jong A."/>
            <person name="Wells-Bennik M."/>
            <person name="Kuipers O.P."/>
        </authorList>
    </citation>
    <scope>NUCLEOTIDE SEQUENCE [LARGE SCALE GENOMIC DNA]</scope>
    <source>
        <strain evidence="1 2">B4167</strain>
    </source>
</reference>
<evidence type="ECO:0000313" key="1">
    <source>
        <dbReference type="EMBL" id="KIO70023.1"/>
    </source>
</evidence>